<keyword evidence="5 8" id="KW-1133">Transmembrane helix</keyword>
<dbReference type="Proteomes" id="UP001596483">
    <property type="component" value="Unassembled WGS sequence"/>
</dbReference>
<dbReference type="PANTHER" id="PTHR30561">
    <property type="entry name" value="SMR FAMILY PROTON-DEPENDENT DRUG EFFLUX TRANSPORTER SUGE"/>
    <property type="match status" value="1"/>
</dbReference>
<dbReference type="EMBL" id="JBHTCT010000011">
    <property type="protein sequence ID" value="MFC7364690.1"/>
    <property type="molecule type" value="Genomic_DNA"/>
</dbReference>
<dbReference type="InterPro" id="IPR037185">
    <property type="entry name" value="EmrE-like"/>
</dbReference>
<proteinExistence type="inferred from homology"/>
<evidence type="ECO:0000256" key="4">
    <source>
        <dbReference type="ARBA" id="ARBA00022692"/>
    </source>
</evidence>
<dbReference type="InterPro" id="IPR000390">
    <property type="entry name" value="Small_drug/metabolite_transptr"/>
</dbReference>
<organism evidence="9 10">
    <name type="scientific">Bhargavaea changchunensis</name>
    <dbReference type="NCBI Taxonomy" id="2134037"/>
    <lineage>
        <taxon>Bacteria</taxon>
        <taxon>Bacillati</taxon>
        <taxon>Bacillota</taxon>
        <taxon>Bacilli</taxon>
        <taxon>Bacillales</taxon>
        <taxon>Caryophanaceae</taxon>
        <taxon>Bhargavaea</taxon>
    </lineage>
</organism>
<comment type="caution">
    <text evidence="9">The sequence shown here is derived from an EMBL/GenBank/DDBJ whole genome shotgun (WGS) entry which is preliminary data.</text>
</comment>
<dbReference type="InterPro" id="IPR045324">
    <property type="entry name" value="Small_multidrug_res"/>
</dbReference>
<keyword evidence="10" id="KW-1185">Reference proteome</keyword>
<reference evidence="10" key="1">
    <citation type="journal article" date="2019" name="Int. J. Syst. Evol. Microbiol.">
        <title>The Global Catalogue of Microorganisms (GCM) 10K type strain sequencing project: providing services to taxonomists for standard genome sequencing and annotation.</title>
        <authorList>
            <consortium name="The Broad Institute Genomics Platform"/>
            <consortium name="The Broad Institute Genome Sequencing Center for Infectious Disease"/>
            <person name="Wu L."/>
            <person name="Ma J."/>
        </authorList>
    </citation>
    <scope>NUCLEOTIDE SEQUENCE [LARGE SCALE GENOMIC DNA]</scope>
    <source>
        <strain evidence="10">JCM 4738</strain>
    </source>
</reference>
<evidence type="ECO:0000256" key="8">
    <source>
        <dbReference type="SAM" id="Phobius"/>
    </source>
</evidence>
<evidence type="ECO:0000256" key="6">
    <source>
        <dbReference type="ARBA" id="ARBA00023136"/>
    </source>
</evidence>
<dbReference type="Gene3D" id="1.10.3730.20">
    <property type="match status" value="1"/>
</dbReference>
<evidence type="ECO:0000256" key="2">
    <source>
        <dbReference type="ARBA" id="ARBA00022448"/>
    </source>
</evidence>
<comment type="similarity">
    <text evidence="7">Belongs to the drug/metabolite transporter (DMT) superfamily. Small multidrug resistance (SMR) (TC 2.A.7.1) family.</text>
</comment>
<evidence type="ECO:0000256" key="3">
    <source>
        <dbReference type="ARBA" id="ARBA00022475"/>
    </source>
</evidence>
<evidence type="ECO:0000256" key="5">
    <source>
        <dbReference type="ARBA" id="ARBA00022989"/>
    </source>
</evidence>
<feature type="transmembrane region" description="Helical" evidence="8">
    <location>
        <begin position="32"/>
        <end position="50"/>
    </location>
</feature>
<dbReference type="SUPFAM" id="SSF103481">
    <property type="entry name" value="Multidrug resistance efflux transporter EmrE"/>
    <property type="match status" value="1"/>
</dbReference>
<evidence type="ECO:0000256" key="1">
    <source>
        <dbReference type="ARBA" id="ARBA00004651"/>
    </source>
</evidence>
<accession>A0ABW2NFI3</accession>
<keyword evidence="2" id="KW-0813">Transport</keyword>
<sequence length="104" mass="11306">MGWMFVGAAALFEVIGAVGLNLYSKKKTWMNLLMYGGGFGLSFFLLYQSFGYLQLSIAYAVWVGLGTAGAVLLNMLLFGEPRNLQRLLSLFVILAGVVGLKMVS</sequence>
<dbReference type="Pfam" id="PF00893">
    <property type="entry name" value="Multi_Drug_Res"/>
    <property type="match status" value="1"/>
</dbReference>
<evidence type="ECO:0000313" key="9">
    <source>
        <dbReference type="EMBL" id="MFC7364690.1"/>
    </source>
</evidence>
<name>A0ABW2NFI3_9BACL</name>
<evidence type="ECO:0000313" key="10">
    <source>
        <dbReference type="Proteomes" id="UP001596483"/>
    </source>
</evidence>
<keyword evidence="6 8" id="KW-0472">Membrane</keyword>
<protein>
    <submittedName>
        <fullName evidence="9">DMT family transporter</fullName>
    </submittedName>
</protein>
<dbReference type="PANTHER" id="PTHR30561:SF0">
    <property type="entry name" value="GUANIDINIUM EXPORTER"/>
    <property type="match status" value="1"/>
</dbReference>
<keyword evidence="3" id="KW-1003">Cell membrane</keyword>
<dbReference type="RefSeq" id="WP_157297507.1">
    <property type="nucleotide sequence ID" value="NZ_JBHTCT010000011.1"/>
</dbReference>
<comment type="subcellular location">
    <subcellularLocation>
        <location evidence="1 7">Cell membrane</location>
        <topology evidence="1 7">Multi-pass membrane protein</topology>
    </subcellularLocation>
</comment>
<keyword evidence="4 7" id="KW-0812">Transmembrane</keyword>
<feature type="transmembrane region" description="Helical" evidence="8">
    <location>
        <begin position="57"/>
        <end position="78"/>
    </location>
</feature>
<feature type="transmembrane region" description="Helical" evidence="8">
    <location>
        <begin position="84"/>
        <end position="103"/>
    </location>
</feature>
<evidence type="ECO:0000256" key="7">
    <source>
        <dbReference type="RuleBase" id="RU003942"/>
    </source>
</evidence>
<gene>
    <name evidence="9" type="ORF">ACFQQH_06045</name>
</gene>